<dbReference type="NCBIfam" id="TIGR02595">
    <property type="entry name" value="PEP_CTERM"/>
    <property type="match status" value="1"/>
</dbReference>
<dbReference type="InterPro" id="IPR013424">
    <property type="entry name" value="Ice-binding_C"/>
</dbReference>
<comment type="caution">
    <text evidence="3">The sequence shown here is derived from an EMBL/GenBank/DDBJ whole genome shotgun (WGS) entry which is preliminary data.</text>
</comment>
<dbReference type="Pfam" id="PF07589">
    <property type="entry name" value="PEP-CTERM"/>
    <property type="match status" value="1"/>
</dbReference>
<sequence length="202" mass="21736">MKFLPLLPAATLALSATSMAHIITFDAFSTPAVNYTDFVPVLYQGFEFDGSVRTMDQNSDTVDFPSGNRALKGLDAAGYIVLRSLNGPFIFNRAEIAGAHVTGGYGPQADAVGFVAYRNGVIVAQQEVPIGAHDFAFHWYAGVTDQPIDTLEIYSRGEGQFANNVWLDALDVRPVPEPETWALLAVGAVGLLARRGRAMVKA</sequence>
<feature type="signal peptide" evidence="1">
    <location>
        <begin position="1"/>
        <end position="20"/>
    </location>
</feature>
<feature type="domain" description="Ice-binding protein C-terminal" evidence="2">
    <location>
        <begin position="174"/>
        <end position="195"/>
    </location>
</feature>
<evidence type="ECO:0000313" key="4">
    <source>
        <dbReference type="Proteomes" id="UP000037939"/>
    </source>
</evidence>
<dbReference type="RefSeq" id="WP_053936496.1">
    <property type="nucleotide sequence ID" value="NZ_LAQT01000002.1"/>
</dbReference>
<dbReference type="AlphaFoldDB" id="A0A0N0XN25"/>
<dbReference type="Proteomes" id="UP000037939">
    <property type="component" value="Unassembled WGS sequence"/>
</dbReference>
<evidence type="ECO:0000313" key="3">
    <source>
        <dbReference type="EMBL" id="KPC54716.1"/>
    </source>
</evidence>
<dbReference type="EMBL" id="LAQT01000002">
    <property type="protein sequence ID" value="KPC54716.1"/>
    <property type="molecule type" value="Genomic_DNA"/>
</dbReference>
<protein>
    <submittedName>
        <fullName evidence="3">PEP-CTERM motif protein</fullName>
    </submittedName>
</protein>
<gene>
    <name evidence="3" type="ORF">WG78_04055</name>
</gene>
<keyword evidence="1" id="KW-0732">Signal</keyword>
<evidence type="ECO:0000256" key="1">
    <source>
        <dbReference type="SAM" id="SignalP"/>
    </source>
</evidence>
<evidence type="ECO:0000259" key="2">
    <source>
        <dbReference type="Pfam" id="PF07589"/>
    </source>
</evidence>
<name>A0A0N0XN25_9NEIS</name>
<accession>A0A0N0XN25</accession>
<proteinExistence type="predicted"/>
<keyword evidence="4" id="KW-1185">Reference proteome</keyword>
<dbReference type="OrthoDB" id="8596429at2"/>
<feature type="chain" id="PRO_5005863227" evidence="1">
    <location>
        <begin position="21"/>
        <end position="202"/>
    </location>
</feature>
<organism evidence="3 4">
    <name type="scientific">Amantichitinum ursilacus</name>
    <dbReference type="NCBI Taxonomy" id="857265"/>
    <lineage>
        <taxon>Bacteria</taxon>
        <taxon>Pseudomonadati</taxon>
        <taxon>Pseudomonadota</taxon>
        <taxon>Betaproteobacteria</taxon>
        <taxon>Neisseriales</taxon>
        <taxon>Chitinibacteraceae</taxon>
        <taxon>Amantichitinum</taxon>
    </lineage>
</organism>
<reference evidence="3 4" key="1">
    <citation type="submission" date="2015-07" db="EMBL/GenBank/DDBJ databases">
        <title>Draft genome sequence of the Amantichitinum ursilacus IGB-41, a new chitin-degrading bacterium.</title>
        <authorList>
            <person name="Kirstahler P."/>
            <person name="Guenther M."/>
            <person name="Grumaz C."/>
            <person name="Rupp S."/>
            <person name="Zibek S."/>
            <person name="Sohn K."/>
        </authorList>
    </citation>
    <scope>NUCLEOTIDE SEQUENCE [LARGE SCALE GENOMIC DNA]</scope>
    <source>
        <strain evidence="3 4">IGB-41</strain>
    </source>
</reference>